<dbReference type="GO" id="GO:0000155">
    <property type="term" value="F:phosphorelay sensor kinase activity"/>
    <property type="evidence" value="ECO:0007669"/>
    <property type="project" value="InterPro"/>
</dbReference>
<reference evidence="9" key="1">
    <citation type="submission" date="2020-10" db="EMBL/GenBank/DDBJ databases">
        <title>Mucilaginibacter mali sp. nov., isolated from rhizosphere soil of apple orchard.</title>
        <authorList>
            <person name="Lee J.-S."/>
            <person name="Kim H.S."/>
            <person name="Kim J.-S."/>
        </authorList>
    </citation>
    <scope>NUCLEOTIDE SEQUENCE</scope>
    <source>
        <strain evidence="9">KCTC 22746</strain>
    </source>
</reference>
<evidence type="ECO:0000256" key="6">
    <source>
        <dbReference type="PROSITE-ProRule" id="PRU00339"/>
    </source>
</evidence>
<feature type="domain" description="Response regulatory" evidence="8">
    <location>
        <begin position="615"/>
        <end position="731"/>
    </location>
</feature>
<dbReference type="PANTHER" id="PTHR45339:SF1">
    <property type="entry name" value="HYBRID SIGNAL TRANSDUCTION HISTIDINE KINASE J"/>
    <property type="match status" value="1"/>
</dbReference>
<evidence type="ECO:0000256" key="2">
    <source>
        <dbReference type="ARBA" id="ARBA00012438"/>
    </source>
</evidence>
<evidence type="ECO:0000256" key="1">
    <source>
        <dbReference type="ARBA" id="ARBA00000085"/>
    </source>
</evidence>
<comment type="caution">
    <text evidence="9">The sequence shown here is derived from an EMBL/GenBank/DDBJ whole genome shotgun (WGS) entry which is preliminary data.</text>
</comment>
<dbReference type="Pfam" id="PF00512">
    <property type="entry name" value="HisKA"/>
    <property type="match status" value="1"/>
</dbReference>
<evidence type="ECO:0000256" key="4">
    <source>
        <dbReference type="ARBA" id="ARBA00023012"/>
    </source>
</evidence>
<feature type="repeat" description="TPR" evidence="6">
    <location>
        <begin position="169"/>
        <end position="202"/>
    </location>
</feature>
<feature type="repeat" description="TPR" evidence="6">
    <location>
        <begin position="249"/>
        <end position="282"/>
    </location>
</feature>
<dbReference type="Pfam" id="PF00072">
    <property type="entry name" value="Response_reg"/>
    <property type="match status" value="1"/>
</dbReference>
<dbReference type="EMBL" id="JADFFL010000007">
    <property type="protein sequence ID" value="MBE9663585.1"/>
    <property type="molecule type" value="Genomic_DNA"/>
</dbReference>
<feature type="repeat" description="TPR" evidence="6">
    <location>
        <begin position="209"/>
        <end position="242"/>
    </location>
</feature>
<proteinExistence type="predicted"/>
<dbReference type="SMART" id="SM00387">
    <property type="entry name" value="HATPase_c"/>
    <property type="match status" value="1"/>
</dbReference>
<accession>A0A929L3Y6</accession>
<dbReference type="InterPro" id="IPR011990">
    <property type="entry name" value="TPR-like_helical_dom_sf"/>
</dbReference>
<dbReference type="FunFam" id="3.30.565.10:FF:000010">
    <property type="entry name" value="Sensor histidine kinase RcsC"/>
    <property type="match status" value="1"/>
</dbReference>
<name>A0A929L3Y6_9SPHI</name>
<evidence type="ECO:0000259" key="7">
    <source>
        <dbReference type="PROSITE" id="PS50109"/>
    </source>
</evidence>
<keyword evidence="4" id="KW-0902">Two-component regulatory system</keyword>
<dbReference type="CDD" id="cd00082">
    <property type="entry name" value="HisKA"/>
    <property type="match status" value="1"/>
</dbReference>
<dbReference type="SUPFAM" id="SSF47384">
    <property type="entry name" value="Homodimeric domain of signal transducing histidine kinase"/>
    <property type="match status" value="1"/>
</dbReference>
<evidence type="ECO:0000256" key="5">
    <source>
        <dbReference type="PROSITE-ProRule" id="PRU00169"/>
    </source>
</evidence>
<gene>
    <name evidence="9" type="ORF">IRJ16_16980</name>
</gene>
<dbReference type="PROSITE" id="PS50109">
    <property type="entry name" value="HIS_KIN"/>
    <property type="match status" value="1"/>
</dbReference>
<sequence length="735" mass="82914">MSPIMDEAAIIALLDEAYATRVNNLDHSITLAQKALASSRSLSDKVLVGKSLNQLSLFYMIQGEYESSISMAEEAIKYFEELQDDKGIADARYNIAGNYYKTDNYHLGLIYLINCLTTYRKYNDYHNQARTQKSLGTIYEYFGDQKNAIKSYEGAIEAARQAMDSDLESNAYNPLSGIYLKQNKVKEALDLIERSIAMKNKSGDIRGLAFALYGRGKVYLHMGQYALAEEDLKQCLEIHKKVGEKLGTGMAYHRIADLYFKMGRLEEAKLVLAKTLDLSERYNIVIINFKCDHLLYHIYKREGDTEQALLHLEKYLSQKEAVINTQTLQIIENYELITRMESLEKETKLQKERDEIIKKKELAEQSAKVKQDFLSTMSHEIRTPLNAVITITTLLKDRSDEEEQKLLSSLKFASNNLLLIINDILDFTKLEAGKMQLDVHPCDLLALADNIRSIYNNLALDKGLTLNLNIDEAIKDSYELDDTKLSQIMGNLIGNAIKYTDEGSVDIDIKKADSDPVNDTLRFTITDTGVGIPTELYEEIFESFSQPRSITTKKHGGSGLGLAIVKKLAELYKSEVHVMSIVGKGSSFYFDIKARRVSAKVAVPVSAKDQFRDRSILLAEDNLINAMVARKLLSNWGIATEHAKNGIEAVERSGERAYDLILMDIHMPEMNGFDATRNIRDIGNPNCSTPIFALTADITAEHQEEYSGYFNGFLRKPIEVEKLYNALASALLSFS</sequence>
<dbReference type="CDD" id="cd16922">
    <property type="entry name" value="HATPase_EvgS-ArcB-TorS-like"/>
    <property type="match status" value="1"/>
</dbReference>
<dbReference type="Pfam" id="PF13374">
    <property type="entry name" value="TPR_10"/>
    <property type="match status" value="1"/>
</dbReference>
<dbReference type="InterPro" id="IPR019734">
    <property type="entry name" value="TPR_rpt"/>
</dbReference>
<dbReference type="InterPro" id="IPR036890">
    <property type="entry name" value="HATPase_C_sf"/>
</dbReference>
<dbReference type="InterPro" id="IPR004358">
    <property type="entry name" value="Sig_transdc_His_kin-like_C"/>
</dbReference>
<feature type="domain" description="Histidine kinase" evidence="7">
    <location>
        <begin position="376"/>
        <end position="596"/>
    </location>
</feature>
<dbReference type="Proteomes" id="UP000622475">
    <property type="component" value="Unassembled WGS sequence"/>
</dbReference>
<protein>
    <recommendedName>
        <fullName evidence="2">histidine kinase</fullName>
        <ecNumber evidence="2">2.7.13.3</ecNumber>
    </recommendedName>
</protein>
<evidence type="ECO:0000313" key="10">
    <source>
        <dbReference type="Proteomes" id="UP000622475"/>
    </source>
</evidence>
<dbReference type="EC" id="2.7.13.3" evidence="2"/>
<dbReference type="Gene3D" id="3.40.50.2300">
    <property type="match status" value="1"/>
</dbReference>
<dbReference type="SMART" id="SM00448">
    <property type="entry name" value="REC"/>
    <property type="match status" value="1"/>
</dbReference>
<dbReference type="InterPro" id="IPR036097">
    <property type="entry name" value="HisK_dim/P_sf"/>
</dbReference>
<dbReference type="PRINTS" id="PR00344">
    <property type="entry name" value="BCTRLSENSOR"/>
</dbReference>
<comment type="catalytic activity">
    <reaction evidence="1">
        <text>ATP + protein L-histidine = ADP + protein N-phospho-L-histidine.</text>
        <dbReference type="EC" id="2.7.13.3"/>
    </reaction>
</comment>
<dbReference type="InterPro" id="IPR011006">
    <property type="entry name" value="CheY-like_superfamily"/>
</dbReference>
<keyword evidence="3 5" id="KW-0597">Phosphoprotein</keyword>
<dbReference type="InterPro" id="IPR003594">
    <property type="entry name" value="HATPase_dom"/>
</dbReference>
<evidence type="ECO:0000259" key="8">
    <source>
        <dbReference type="PROSITE" id="PS50110"/>
    </source>
</evidence>
<dbReference type="Gene3D" id="3.30.565.10">
    <property type="entry name" value="Histidine kinase-like ATPase, C-terminal domain"/>
    <property type="match status" value="1"/>
</dbReference>
<dbReference type="PANTHER" id="PTHR45339">
    <property type="entry name" value="HYBRID SIGNAL TRANSDUCTION HISTIDINE KINASE J"/>
    <property type="match status" value="1"/>
</dbReference>
<organism evidence="9 10">
    <name type="scientific">Mucilaginibacter myungsuensis</name>
    <dbReference type="NCBI Taxonomy" id="649104"/>
    <lineage>
        <taxon>Bacteria</taxon>
        <taxon>Pseudomonadati</taxon>
        <taxon>Bacteroidota</taxon>
        <taxon>Sphingobacteriia</taxon>
        <taxon>Sphingobacteriales</taxon>
        <taxon>Sphingobacteriaceae</taxon>
        <taxon>Mucilaginibacter</taxon>
    </lineage>
</organism>
<dbReference type="PROSITE" id="PS50110">
    <property type="entry name" value="RESPONSE_REGULATORY"/>
    <property type="match status" value="1"/>
</dbReference>
<dbReference type="SUPFAM" id="SSF55874">
    <property type="entry name" value="ATPase domain of HSP90 chaperone/DNA topoisomerase II/histidine kinase"/>
    <property type="match status" value="1"/>
</dbReference>
<dbReference type="Gene3D" id="1.25.40.10">
    <property type="entry name" value="Tetratricopeptide repeat domain"/>
    <property type="match status" value="1"/>
</dbReference>
<keyword evidence="10" id="KW-1185">Reference proteome</keyword>
<dbReference type="Pfam" id="PF02518">
    <property type="entry name" value="HATPase_c"/>
    <property type="match status" value="1"/>
</dbReference>
<evidence type="ECO:0000313" key="9">
    <source>
        <dbReference type="EMBL" id="MBE9663585.1"/>
    </source>
</evidence>
<feature type="modified residue" description="4-aspartylphosphate" evidence="5">
    <location>
        <position position="664"/>
    </location>
</feature>
<evidence type="ECO:0000256" key="3">
    <source>
        <dbReference type="ARBA" id="ARBA00022553"/>
    </source>
</evidence>
<dbReference type="Pfam" id="PF13424">
    <property type="entry name" value="TPR_12"/>
    <property type="match status" value="2"/>
</dbReference>
<dbReference type="Gene3D" id="1.10.287.130">
    <property type="match status" value="1"/>
</dbReference>
<dbReference type="PROSITE" id="PS50005">
    <property type="entry name" value="TPR"/>
    <property type="match status" value="3"/>
</dbReference>
<dbReference type="InterPro" id="IPR005467">
    <property type="entry name" value="His_kinase_dom"/>
</dbReference>
<dbReference type="SUPFAM" id="SSF48452">
    <property type="entry name" value="TPR-like"/>
    <property type="match status" value="2"/>
</dbReference>
<dbReference type="SMART" id="SM00028">
    <property type="entry name" value="TPR"/>
    <property type="match status" value="6"/>
</dbReference>
<dbReference type="SUPFAM" id="SSF52172">
    <property type="entry name" value="CheY-like"/>
    <property type="match status" value="1"/>
</dbReference>
<dbReference type="CDD" id="cd17546">
    <property type="entry name" value="REC_hyHK_CKI1_RcsC-like"/>
    <property type="match status" value="1"/>
</dbReference>
<keyword evidence="6" id="KW-0802">TPR repeat</keyword>
<dbReference type="SMART" id="SM00388">
    <property type="entry name" value="HisKA"/>
    <property type="match status" value="1"/>
</dbReference>
<dbReference type="InterPro" id="IPR003661">
    <property type="entry name" value="HisK_dim/P_dom"/>
</dbReference>
<dbReference type="AlphaFoldDB" id="A0A929L3Y6"/>
<dbReference type="InterPro" id="IPR001789">
    <property type="entry name" value="Sig_transdc_resp-reg_receiver"/>
</dbReference>
<dbReference type="RefSeq" id="WP_194112825.1">
    <property type="nucleotide sequence ID" value="NZ_JADFFL010000007.1"/>
</dbReference>